<accession>A0A418VER0</accession>
<sequence length="98" mass="11204">MPVPDAMNAPVQNPHIMYRSEPLPEAMRATLMMLNYAPHVTELLMQGLPIIYGDGGQQVVEYPDGRRIAVQRRKAYDDQGKFQRYEFDILGELSPAQR</sequence>
<reference evidence="1 2" key="1">
    <citation type="submission" date="2018-09" db="EMBL/GenBank/DDBJ databases">
        <authorList>
            <person name="Zhu H."/>
        </authorList>
    </citation>
    <scope>NUCLEOTIDE SEQUENCE [LARGE SCALE GENOMIC DNA]</scope>
    <source>
        <strain evidence="1 2">K2S05-167</strain>
    </source>
</reference>
<comment type="caution">
    <text evidence="1">The sequence shown here is derived from an EMBL/GenBank/DDBJ whole genome shotgun (WGS) entry which is preliminary data.</text>
</comment>
<dbReference type="Proteomes" id="UP000286287">
    <property type="component" value="Unassembled WGS sequence"/>
</dbReference>
<protein>
    <submittedName>
        <fullName evidence="1">Uncharacterized protein</fullName>
    </submittedName>
</protein>
<dbReference type="EMBL" id="QYUJ01000009">
    <property type="protein sequence ID" value="RJF74604.1"/>
    <property type="molecule type" value="Genomic_DNA"/>
</dbReference>
<dbReference type="AlphaFoldDB" id="A0A418VER0"/>
<name>A0A418VER0_9DEIO</name>
<evidence type="ECO:0000313" key="2">
    <source>
        <dbReference type="Proteomes" id="UP000286287"/>
    </source>
</evidence>
<evidence type="ECO:0000313" key="1">
    <source>
        <dbReference type="EMBL" id="RJF74604.1"/>
    </source>
</evidence>
<organism evidence="1 2">
    <name type="scientific">Deinococcus cavernae</name>
    <dbReference type="NCBI Taxonomy" id="2320857"/>
    <lineage>
        <taxon>Bacteria</taxon>
        <taxon>Thermotogati</taxon>
        <taxon>Deinococcota</taxon>
        <taxon>Deinococci</taxon>
        <taxon>Deinococcales</taxon>
        <taxon>Deinococcaceae</taxon>
        <taxon>Deinococcus</taxon>
    </lineage>
</organism>
<keyword evidence="2" id="KW-1185">Reference proteome</keyword>
<gene>
    <name evidence="1" type="ORF">D3875_03420</name>
</gene>
<proteinExistence type="predicted"/>
<dbReference type="RefSeq" id="WP_119761173.1">
    <property type="nucleotide sequence ID" value="NZ_QYUJ01000009.1"/>
</dbReference>
<dbReference type="OrthoDB" id="69874at2"/>